<sequence>MKKLIGLILVICFILISMMLPKEKQAFSATYVTHATHAPHEKSIDQHMKFVQAITYQQLLFHAGKITKEYVKPPKQWGLSVDGVKQRLDTDDRVIALTFDACGSETGNGIDQDLIDFLIAHDISATLFFNKRWIDHNKDEFIQIASNDQFQIENHGTHHKPLSVNGQQAYGINGTSSPQEVIAEVMENYQTIYQLTGIKSRYFRSGTAHYDEVSVSLLQSLGMEVVNFDINGDAGATYSANQVKQSLLQAQPGSIAIMHMNQPDSGTAEGVKMAVPLLQKKGFHFVKLEEYPIIE</sequence>
<evidence type="ECO:0000259" key="1">
    <source>
        <dbReference type="PROSITE" id="PS51677"/>
    </source>
</evidence>
<proteinExistence type="predicted"/>
<dbReference type="RefSeq" id="WP_259871251.1">
    <property type="nucleotide sequence ID" value="NZ_JAMQJZ010000001.1"/>
</dbReference>
<dbReference type="GO" id="GO:0005975">
    <property type="term" value="P:carbohydrate metabolic process"/>
    <property type="evidence" value="ECO:0007669"/>
    <property type="project" value="InterPro"/>
</dbReference>
<accession>A0A9X4AGQ7</accession>
<dbReference type="Proteomes" id="UP001145072">
    <property type="component" value="Unassembled WGS sequence"/>
</dbReference>
<reference evidence="2" key="1">
    <citation type="submission" date="2022-06" db="EMBL/GenBank/DDBJ databases">
        <title>Aquibacillus sp. a new bacterium isolated from soil saline samples.</title>
        <authorList>
            <person name="Galisteo C."/>
            <person name="De La Haba R."/>
            <person name="Sanchez-Porro C."/>
            <person name="Ventosa A."/>
        </authorList>
    </citation>
    <scope>NUCLEOTIDE SEQUENCE</scope>
    <source>
        <strain evidence="2">JCM 12387</strain>
    </source>
</reference>
<evidence type="ECO:0000313" key="2">
    <source>
        <dbReference type="EMBL" id="MDC3418929.1"/>
    </source>
</evidence>
<dbReference type="InterPro" id="IPR002509">
    <property type="entry name" value="NODB_dom"/>
</dbReference>
<feature type="domain" description="NodB homology" evidence="1">
    <location>
        <begin position="93"/>
        <end position="286"/>
    </location>
</feature>
<evidence type="ECO:0000313" key="3">
    <source>
        <dbReference type="Proteomes" id="UP001145072"/>
    </source>
</evidence>
<protein>
    <submittedName>
        <fullName evidence="2">Polysaccharide deacetylase family protein</fullName>
    </submittedName>
</protein>
<dbReference type="CDD" id="cd10955">
    <property type="entry name" value="CE4_BH0857_like"/>
    <property type="match status" value="1"/>
</dbReference>
<dbReference type="GO" id="GO:0016810">
    <property type="term" value="F:hydrolase activity, acting on carbon-nitrogen (but not peptide) bonds"/>
    <property type="evidence" value="ECO:0007669"/>
    <property type="project" value="InterPro"/>
</dbReference>
<dbReference type="AlphaFoldDB" id="A0A9X4AGQ7"/>
<dbReference type="InterPro" id="IPR011330">
    <property type="entry name" value="Glyco_hydro/deAcase_b/a-brl"/>
</dbReference>
<dbReference type="PROSITE" id="PS51677">
    <property type="entry name" value="NODB"/>
    <property type="match status" value="1"/>
</dbReference>
<dbReference type="InterPro" id="IPR050248">
    <property type="entry name" value="Polysacc_deacetylase_ArnD"/>
</dbReference>
<name>A0A9X4AGQ7_9BACI</name>
<dbReference type="Gene3D" id="3.20.20.370">
    <property type="entry name" value="Glycoside hydrolase/deacetylase"/>
    <property type="match status" value="1"/>
</dbReference>
<gene>
    <name evidence="2" type="ORF">NC661_00830</name>
</gene>
<organism evidence="2 3">
    <name type="scientific">Aquibacillus koreensis</name>
    <dbReference type="NCBI Taxonomy" id="279446"/>
    <lineage>
        <taxon>Bacteria</taxon>
        <taxon>Bacillati</taxon>
        <taxon>Bacillota</taxon>
        <taxon>Bacilli</taxon>
        <taxon>Bacillales</taxon>
        <taxon>Bacillaceae</taxon>
        <taxon>Aquibacillus</taxon>
    </lineage>
</organism>
<dbReference type="SUPFAM" id="SSF88713">
    <property type="entry name" value="Glycoside hydrolase/deacetylase"/>
    <property type="match status" value="1"/>
</dbReference>
<dbReference type="PANTHER" id="PTHR10587">
    <property type="entry name" value="GLYCOSYL TRANSFERASE-RELATED"/>
    <property type="match status" value="1"/>
</dbReference>
<dbReference type="PANTHER" id="PTHR10587:SF134">
    <property type="entry name" value="SECRETED PROTEIN"/>
    <property type="match status" value="1"/>
</dbReference>
<dbReference type="Pfam" id="PF01522">
    <property type="entry name" value="Polysacc_deac_1"/>
    <property type="match status" value="1"/>
</dbReference>
<comment type="caution">
    <text evidence="2">The sequence shown here is derived from an EMBL/GenBank/DDBJ whole genome shotgun (WGS) entry which is preliminary data.</text>
</comment>
<keyword evidence="3" id="KW-1185">Reference proteome</keyword>
<dbReference type="EMBL" id="JAMQJZ010000001">
    <property type="protein sequence ID" value="MDC3418929.1"/>
    <property type="molecule type" value="Genomic_DNA"/>
</dbReference>